<organism evidence="3 4">
    <name type="scientific">Aliidiomarina taiwanensis</name>
    <dbReference type="NCBI Taxonomy" id="946228"/>
    <lineage>
        <taxon>Bacteria</taxon>
        <taxon>Pseudomonadati</taxon>
        <taxon>Pseudomonadota</taxon>
        <taxon>Gammaproteobacteria</taxon>
        <taxon>Alteromonadales</taxon>
        <taxon>Idiomarinaceae</taxon>
        <taxon>Aliidiomarina</taxon>
    </lineage>
</organism>
<dbReference type="Gene3D" id="3.30.460.10">
    <property type="entry name" value="Beta Polymerase, domain 2"/>
    <property type="match status" value="1"/>
</dbReference>
<dbReference type="PANTHER" id="PTHR21043">
    <property type="entry name" value="IOJAP SUPERFAMILY ORTHOLOG"/>
    <property type="match status" value="1"/>
</dbReference>
<dbReference type="RefSeq" id="WP_126756273.1">
    <property type="nucleotide sequence ID" value="NZ_PIPQ01000001.1"/>
</dbReference>
<dbReference type="NCBIfam" id="TIGR00090">
    <property type="entry name" value="rsfS_iojap_ybeB"/>
    <property type="match status" value="1"/>
</dbReference>
<dbReference type="OrthoDB" id="9793681at2"/>
<dbReference type="AlphaFoldDB" id="A0A432X987"/>
<evidence type="ECO:0000256" key="2">
    <source>
        <dbReference type="HAMAP-Rule" id="MF_01477"/>
    </source>
</evidence>
<evidence type="ECO:0000256" key="1">
    <source>
        <dbReference type="ARBA" id="ARBA00010574"/>
    </source>
</evidence>
<protein>
    <recommendedName>
        <fullName evidence="2">Ribosomal silencing factor RsfS</fullName>
    </recommendedName>
</protein>
<dbReference type="HAMAP" id="MF_01477">
    <property type="entry name" value="Iojap_RsfS"/>
    <property type="match status" value="1"/>
</dbReference>
<evidence type="ECO:0000313" key="3">
    <source>
        <dbReference type="EMBL" id="RUO43884.1"/>
    </source>
</evidence>
<proteinExistence type="inferred from homology"/>
<keyword evidence="2" id="KW-0678">Repressor</keyword>
<dbReference type="GO" id="GO:0043023">
    <property type="term" value="F:ribosomal large subunit binding"/>
    <property type="evidence" value="ECO:0007669"/>
    <property type="project" value="TreeGrafter"/>
</dbReference>
<comment type="subunit">
    <text evidence="2">Interacts with ribosomal protein uL14 (rplN).</text>
</comment>
<name>A0A432X987_9GAMM</name>
<dbReference type="Proteomes" id="UP000286976">
    <property type="component" value="Unassembled WGS sequence"/>
</dbReference>
<gene>
    <name evidence="2 3" type="primary">rsfS</name>
    <name evidence="3" type="ORF">CWE15_01440</name>
</gene>
<dbReference type="GO" id="GO:0090071">
    <property type="term" value="P:negative regulation of ribosome biogenesis"/>
    <property type="evidence" value="ECO:0007669"/>
    <property type="project" value="UniProtKB-UniRule"/>
</dbReference>
<evidence type="ECO:0000313" key="4">
    <source>
        <dbReference type="Proteomes" id="UP000286976"/>
    </source>
</evidence>
<dbReference type="InterPro" id="IPR004394">
    <property type="entry name" value="Iojap/RsfS/C7orf30"/>
</dbReference>
<accession>A0A432X987</accession>
<dbReference type="Pfam" id="PF02410">
    <property type="entry name" value="RsfS"/>
    <property type="match status" value="1"/>
</dbReference>
<keyword evidence="2" id="KW-0963">Cytoplasm</keyword>
<comment type="caution">
    <text evidence="3">The sequence shown here is derived from an EMBL/GenBank/DDBJ whole genome shotgun (WGS) entry which is preliminary data.</text>
</comment>
<dbReference type="GO" id="GO:0042256">
    <property type="term" value="P:cytosolic ribosome assembly"/>
    <property type="evidence" value="ECO:0007669"/>
    <property type="project" value="UniProtKB-UniRule"/>
</dbReference>
<dbReference type="InterPro" id="IPR043519">
    <property type="entry name" value="NT_sf"/>
</dbReference>
<dbReference type="GO" id="GO:0005737">
    <property type="term" value="C:cytoplasm"/>
    <property type="evidence" value="ECO:0007669"/>
    <property type="project" value="UniProtKB-SubCell"/>
</dbReference>
<reference evidence="3 4" key="1">
    <citation type="journal article" date="2011" name="Front. Microbiol.">
        <title>Genomic signatures of strain selection and enhancement in Bacillus atrophaeus var. globigii, a historical biowarfare simulant.</title>
        <authorList>
            <person name="Gibbons H.S."/>
            <person name="Broomall S.M."/>
            <person name="McNew L.A."/>
            <person name="Daligault H."/>
            <person name="Chapman C."/>
            <person name="Bruce D."/>
            <person name="Karavis M."/>
            <person name="Krepps M."/>
            <person name="McGregor P.A."/>
            <person name="Hong C."/>
            <person name="Park K.H."/>
            <person name="Akmal A."/>
            <person name="Feldman A."/>
            <person name="Lin J.S."/>
            <person name="Chang W.E."/>
            <person name="Higgs B.W."/>
            <person name="Demirev P."/>
            <person name="Lindquist J."/>
            <person name="Liem A."/>
            <person name="Fochler E."/>
            <person name="Read T.D."/>
            <person name="Tapia R."/>
            <person name="Johnson S."/>
            <person name="Bishop-Lilly K.A."/>
            <person name="Detter C."/>
            <person name="Han C."/>
            <person name="Sozhamannan S."/>
            <person name="Rosenzweig C.N."/>
            <person name="Skowronski E.W."/>
        </authorList>
    </citation>
    <scope>NUCLEOTIDE SEQUENCE [LARGE SCALE GENOMIC DNA]</scope>
    <source>
        <strain evidence="3 4">AIT1</strain>
    </source>
</reference>
<dbReference type="PANTHER" id="PTHR21043:SF0">
    <property type="entry name" value="MITOCHONDRIAL ASSEMBLY OF RIBOSOMAL LARGE SUBUNIT PROTEIN 1"/>
    <property type="match status" value="1"/>
</dbReference>
<dbReference type="GO" id="GO:0017148">
    <property type="term" value="P:negative regulation of translation"/>
    <property type="evidence" value="ECO:0007669"/>
    <property type="project" value="UniProtKB-UniRule"/>
</dbReference>
<sequence>MQADVLRDFIVNKADDLKARDILVLDVQKMSDITDFLVICTGTSNTHTRSIAGHIAVEAKNAGVPPISTEGESDGEWVLVDFGDVIVHVMQPETRDFYQLEKLWG</sequence>
<dbReference type="EMBL" id="PIPQ01000001">
    <property type="protein sequence ID" value="RUO43884.1"/>
    <property type="molecule type" value="Genomic_DNA"/>
</dbReference>
<dbReference type="SUPFAM" id="SSF81301">
    <property type="entry name" value="Nucleotidyltransferase"/>
    <property type="match status" value="1"/>
</dbReference>
<keyword evidence="2" id="KW-0810">Translation regulation</keyword>
<keyword evidence="4" id="KW-1185">Reference proteome</keyword>
<comment type="subcellular location">
    <subcellularLocation>
        <location evidence="2">Cytoplasm</location>
    </subcellularLocation>
</comment>
<comment type="function">
    <text evidence="2">Functions as a ribosomal silencing factor. Interacts with ribosomal protein uL14 (rplN), blocking formation of intersubunit bridge B8. Prevents association of the 30S and 50S ribosomal subunits and the formation of functional ribosomes, thus repressing translation.</text>
</comment>
<comment type="similarity">
    <text evidence="1 2">Belongs to the Iojap/RsfS family.</text>
</comment>